<feature type="transmembrane region" description="Helical" evidence="2">
    <location>
        <begin position="43"/>
        <end position="66"/>
    </location>
</feature>
<evidence type="ECO:0000256" key="1">
    <source>
        <dbReference type="SAM" id="MobiDB-lite"/>
    </source>
</evidence>
<evidence type="ECO:0000313" key="4">
    <source>
        <dbReference type="Proteomes" id="UP001176941"/>
    </source>
</evidence>
<feature type="region of interest" description="Disordered" evidence="1">
    <location>
        <begin position="92"/>
        <end position="124"/>
    </location>
</feature>
<name>A0ABN9A4J9_RANTA</name>
<feature type="compositionally biased region" description="Polar residues" evidence="1">
    <location>
        <begin position="9"/>
        <end position="19"/>
    </location>
</feature>
<gene>
    <name evidence="3" type="ORF">MRATA1EN1_LOCUS28853</name>
</gene>
<evidence type="ECO:0000256" key="2">
    <source>
        <dbReference type="SAM" id="Phobius"/>
    </source>
</evidence>
<protein>
    <submittedName>
        <fullName evidence="3">Uncharacterized protein</fullName>
    </submittedName>
</protein>
<feature type="compositionally biased region" description="Basic and acidic residues" evidence="1">
    <location>
        <begin position="92"/>
        <end position="102"/>
    </location>
</feature>
<keyword evidence="2" id="KW-1133">Transmembrane helix</keyword>
<sequence>MEGAKATQGARNGVQNSLDTDPVRLREQSAENSWPKLFSLPVYFLKIYTSALNCFIICTYPKLFYWKNMFLCNLKKFFFLFLITTAQTQSHHTADGNRDCRNPELAPGRTGHQQISRGVMGSKGGRRLARTERLVGWGLAGQRPVKPGVSGPPSTRLQLGHDLGHFSLRSRDLPLA</sequence>
<evidence type="ECO:0000313" key="3">
    <source>
        <dbReference type="EMBL" id="CAI9179891.1"/>
    </source>
</evidence>
<keyword evidence="2" id="KW-0472">Membrane</keyword>
<keyword evidence="2" id="KW-0812">Transmembrane</keyword>
<dbReference type="EMBL" id="OX459945">
    <property type="protein sequence ID" value="CAI9179891.1"/>
    <property type="molecule type" value="Genomic_DNA"/>
</dbReference>
<accession>A0ABN9A4J9</accession>
<proteinExistence type="predicted"/>
<feature type="region of interest" description="Disordered" evidence="1">
    <location>
        <begin position="1"/>
        <end position="22"/>
    </location>
</feature>
<reference evidence="3" key="1">
    <citation type="submission" date="2023-04" db="EMBL/GenBank/DDBJ databases">
        <authorList>
            <consortium name="ELIXIR-Norway"/>
        </authorList>
    </citation>
    <scope>NUCLEOTIDE SEQUENCE [LARGE SCALE GENOMIC DNA]</scope>
</reference>
<dbReference type="Proteomes" id="UP001176941">
    <property type="component" value="Chromosome 9"/>
</dbReference>
<keyword evidence="4" id="KW-1185">Reference proteome</keyword>
<organism evidence="3 4">
    <name type="scientific">Rangifer tarandus platyrhynchus</name>
    <name type="common">Svalbard reindeer</name>
    <dbReference type="NCBI Taxonomy" id="3082113"/>
    <lineage>
        <taxon>Eukaryota</taxon>
        <taxon>Metazoa</taxon>
        <taxon>Chordata</taxon>
        <taxon>Craniata</taxon>
        <taxon>Vertebrata</taxon>
        <taxon>Euteleostomi</taxon>
        <taxon>Mammalia</taxon>
        <taxon>Eutheria</taxon>
        <taxon>Laurasiatheria</taxon>
        <taxon>Artiodactyla</taxon>
        <taxon>Ruminantia</taxon>
        <taxon>Pecora</taxon>
        <taxon>Cervidae</taxon>
        <taxon>Odocoileinae</taxon>
        <taxon>Rangifer</taxon>
    </lineage>
</organism>